<sequence length="69" mass="7672">MDVEGRRLLSCSKVEFFAAKDAIFRCGSIPRTVWTACSSAIANAPVGSETCRSCTLCRSRRTRALSKWR</sequence>
<gene>
    <name evidence="1" type="ORF">GPUH_LOCUS4235</name>
</gene>
<reference evidence="3" key="1">
    <citation type="submission" date="2016-06" db="UniProtKB">
        <authorList>
            <consortium name="WormBaseParasite"/>
        </authorList>
    </citation>
    <scope>IDENTIFICATION</scope>
</reference>
<accession>A0A183D695</accession>
<keyword evidence="2" id="KW-1185">Reference proteome</keyword>
<name>A0A183D695_9BILA</name>
<dbReference type="AlphaFoldDB" id="A0A183D695"/>
<organism evidence="3">
    <name type="scientific">Gongylonema pulchrum</name>
    <dbReference type="NCBI Taxonomy" id="637853"/>
    <lineage>
        <taxon>Eukaryota</taxon>
        <taxon>Metazoa</taxon>
        <taxon>Ecdysozoa</taxon>
        <taxon>Nematoda</taxon>
        <taxon>Chromadorea</taxon>
        <taxon>Rhabditida</taxon>
        <taxon>Spirurina</taxon>
        <taxon>Spiruromorpha</taxon>
        <taxon>Spiruroidea</taxon>
        <taxon>Gongylonematidae</taxon>
        <taxon>Gongylonema</taxon>
    </lineage>
</organism>
<protein>
    <submittedName>
        <fullName evidence="3">Sema domain-containing protein</fullName>
    </submittedName>
</protein>
<evidence type="ECO:0000313" key="1">
    <source>
        <dbReference type="EMBL" id="VDK43517.1"/>
    </source>
</evidence>
<proteinExistence type="predicted"/>
<dbReference type="Proteomes" id="UP000271098">
    <property type="component" value="Unassembled WGS sequence"/>
</dbReference>
<evidence type="ECO:0000313" key="2">
    <source>
        <dbReference type="Proteomes" id="UP000271098"/>
    </source>
</evidence>
<reference evidence="1 2" key="2">
    <citation type="submission" date="2018-11" db="EMBL/GenBank/DDBJ databases">
        <authorList>
            <consortium name="Pathogen Informatics"/>
        </authorList>
    </citation>
    <scope>NUCLEOTIDE SEQUENCE [LARGE SCALE GENOMIC DNA]</scope>
</reference>
<dbReference type="WBParaSite" id="GPUH_0000424301-mRNA-1">
    <property type="protein sequence ID" value="GPUH_0000424301-mRNA-1"/>
    <property type="gene ID" value="GPUH_0000424301"/>
</dbReference>
<evidence type="ECO:0000313" key="3">
    <source>
        <dbReference type="WBParaSite" id="GPUH_0000424301-mRNA-1"/>
    </source>
</evidence>
<dbReference type="EMBL" id="UYRT01007804">
    <property type="protein sequence ID" value="VDK43517.1"/>
    <property type="molecule type" value="Genomic_DNA"/>
</dbReference>